<feature type="transmembrane region" description="Helical" evidence="6">
    <location>
        <begin position="60"/>
        <end position="81"/>
    </location>
</feature>
<dbReference type="PANTHER" id="PTHR48022:SF2">
    <property type="entry name" value="PLASTIDIC GLUCOSE TRANSPORTER 4"/>
    <property type="match status" value="1"/>
</dbReference>
<keyword evidence="9" id="KW-1185">Reference proteome</keyword>
<dbReference type="InterPro" id="IPR036259">
    <property type="entry name" value="MFS_trans_sf"/>
</dbReference>
<feature type="transmembrane region" description="Helical" evidence="6">
    <location>
        <begin position="153"/>
        <end position="172"/>
    </location>
</feature>
<organism evidence="8 9">
    <name type="scientific">Saccharopolyspora taberi</name>
    <dbReference type="NCBI Taxonomy" id="60895"/>
    <lineage>
        <taxon>Bacteria</taxon>
        <taxon>Bacillati</taxon>
        <taxon>Actinomycetota</taxon>
        <taxon>Actinomycetes</taxon>
        <taxon>Pseudonocardiales</taxon>
        <taxon>Pseudonocardiaceae</taxon>
        <taxon>Saccharopolyspora</taxon>
    </lineage>
</organism>
<dbReference type="InterPro" id="IPR005829">
    <property type="entry name" value="Sugar_transporter_CS"/>
</dbReference>
<dbReference type="PANTHER" id="PTHR48022">
    <property type="entry name" value="PLASTIDIC GLUCOSE TRANSPORTER 4"/>
    <property type="match status" value="1"/>
</dbReference>
<evidence type="ECO:0000256" key="1">
    <source>
        <dbReference type="ARBA" id="ARBA00004651"/>
    </source>
</evidence>
<feature type="transmembrane region" description="Helical" evidence="6">
    <location>
        <begin position="251"/>
        <end position="274"/>
    </location>
</feature>
<name>A0ABN3VH78_9PSEU</name>
<feature type="transmembrane region" description="Helical" evidence="6">
    <location>
        <begin position="88"/>
        <end position="107"/>
    </location>
</feature>
<dbReference type="Pfam" id="PF00083">
    <property type="entry name" value="Sugar_tr"/>
    <property type="match status" value="1"/>
</dbReference>
<feature type="transmembrane region" description="Helical" evidence="6">
    <location>
        <begin position="286"/>
        <end position="309"/>
    </location>
</feature>
<evidence type="ECO:0000313" key="9">
    <source>
        <dbReference type="Proteomes" id="UP001500979"/>
    </source>
</evidence>
<keyword evidence="5 6" id="KW-0472">Membrane</keyword>
<feature type="transmembrane region" description="Helical" evidence="6">
    <location>
        <begin position="113"/>
        <end position="132"/>
    </location>
</feature>
<dbReference type="InterPro" id="IPR050360">
    <property type="entry name" value="MFS_Sugar_Transporters"/>
</dbReference>
<dbReference type="PROSITE" id="PS00216">
    <property type="entry name" value="SUGAR_TRANSPORT_1"/>
    <property type="match status" value="1"/>
</dbReference>
<feature type="transmembrane region" description="Helical" evidence="6">
    <location>
        <begin position="401"/>
        <end position="426"/>
    </location>
</feature>
<evidence type="ECO:0000313" key="8">
    <source>
        <dbReference type="EMBL" id="GAA2804918.1"/>
    </source>
</evidence>
<dbReference type="CDD" id="cd17316">
    <property type="entry name" value="MFS_SV2_like"/>
    <property type="match status" value="1"/>
</dbReference>
<proteinExistence type="inferred from homology"/>
<dbReference type="SUPFAM" id="SSF103473">
    <property type="entry name" value="MFS general substrate transporter"/>
    <property type="match status" value="1"/>
</dbReference>
<dbReference type="RefSeq" id="WP_344682811.1">
    <property type="nucleotide sequence ID" value="NZ_BAAAUX010000019.1"/>
</dbReference>
<accession>A0ABN3VH78</accession>
<comment type="subcellular location">
    <subcellularLocation>
        <location evidence="1">Cell membrane</location>
        <topology evidence="1">Multi-pass membrane protein</topology>
    </subcellularLocation>
</comment>
<evidence type="ECO:0000256" key="3">
    <source>
        <dbReference type="ARBA" id="ARBA00022692"/>
    </source>
</evidence>
<evidence type="ECO:0000256" key="6">
    <source>
        <dbReference type="SAM" id="Phobius"/>
    </source>
</evidence>
<dbReference type="Proteomes" id="UP001500979">
    <property type="component" value="Unassembled WGS sequence"/>
</dbReference>
<dbReference type="PROSITE" id="PS00217">
    <property type="entry name" value="SUGAR_TRANSPORT_2"/>
    <property type="match status" value="1"/>
</dbReference>
<dbReference type="InterPro" id="IPR005828">
    <property type="entry name" value="MFS_sugar_transport-like"/>
</dbReference>
<comment type="similarity">
    <text evidence="2">Belongs to the major facilitator superfamily. Sugar transporter (TC 2.A.1.1) family.</text>
</comment>
<evidence type="ECO:0000256" key="2">
    <source>
        <dbReference type="ARBA" id="ARBA00010992"/>
    </source>
</evidence>
<dbReference type="Gene3D" id="1.20.1250.20">
    <property type="entry name" value="MFS general substrate transporter like domains"/>
    <property type="match status" value="1"/>
</dbReference>
<feature type="domain" description="Major facilitator superfamily (MFS) profile" evidence="7">
    <location>
        <begin position="23"/>
        <end position="430"/>
    </location>
</feature>
<keyword evidence="3 6" id="KW-0812">Transmembrane</keyword>
<keyword evidence="4 6" id="KW-1133">Transmembrane helix</keyword>
<gene>
    <name evidence="8" type="ORF">GCM10010470_45130</name>
</gene>
<protein>
    <submittedName>
        <fullName evidence="8">MFS transporter</fullName>
    </submittedName>
</protein>
<comment type="caution">
    <text evidence="8">The sequence shown here is derived from an EMBL/GenBank/DDBJ whole genome shotgun (WGS) entry which is preliminary data.</text>
</comment>
<dbReference type="PROSITE" id="PS50850">
    <property type="entry name" value="MFS"/>
    <property type="match status" value="1"/>
</dbReference>
<feature type="transmembrane region" description="Helical" evidence="6">
    <location>
        <begin position="20"/>
        <end position="48"/>
    </location>
</feature>
<dbReference type="EMBL" id="BAAAUX010000019">
    <property type="protein sequence ID" value="GAA2804918.1"/>
    <property type="molecule type" value="Genomic_DNA"/>
</dbReference>
<sequence>MTNTAVESPAPRLVDRKRFLIRLTVVASGGMFIDGYVLGIVGPVIAAITTDLNMSVYGEGLIGAAALIGIFAGGPLGGWLADRLGRKPMFTADLAVFVAGSVLQFFVDSSWQLFLVRLLMGVAIGAEYSIGWPLMAEFAPARLRGRCMSFAEVAWYIGFVAAFVVGYVLMAVDADWRVVLGTSTLPAVLLFLGRLGVPESPRWLMNKGRVREAERIANTYIEDAADRADITGEQQRRGTFGMLFSPQHWRATTFISVFWFCTVTPYFAIATFSASVLSQYGLGEDGLVGAIGVNGVALAGVIVSCLLIDRIGRRKLTIPQQWVCAVVLAVIGLWASAPPLVILACFLVFAFANAMCTALTGVYPGEVLPTEIRGVGTGFATAVSRVGAGLGTFLLPWSMQALGAGTTMLIAAGVCVVGGAVSQVLAPETVGRNLNEISSAGDR</sequence>
<evidence type="ECO:0000259" key="7">
    <source>
        <dbReference type="PROSITE" id="PS50850"/>
    </source>
</evidence>
<feature type="transmembrane region" description="Helical" evidence="6">
    <location>
        <begin position="178"/>
        <end position="197"/>
    </location>
</feature>
<evidence type="ECO:0000256" key="5">
    <source>
        <dbReference type="ARBA" id="ARBA00023136"/>
    </source>
</evidence>
<dbReference type="InterPro" id="IPR020846">
    <property type="entry name" value="MFS_dom"/>
</dbReference>
<reference evidence="8 9" key="1">
    <citation type="journal article" date="2019" name="Int. J. Syst. Evol. Microbiol.">
        <title>The Global Catalogue of Microorganisms (GCM) 10K type strain sequencing project: providing services to taxonomists for standard genome sequencing and annotation.</title>
        <authorList>
            <consortium name="The Broad Institute Genomics Platform"/>
            <consortium name="The Broad Institute Genome Sequencing Center for Infectious Disease"/>
            <person name="Wu L."/>
            <person name="Ma J."/>
        </authorList>
    </citation>
    <scope>NUCLEOTIDE SEQUENCE [LARGE SCALE GENOMIC DNA]</scope>
    <source>
        <strain evidence="8 9">JCM 9383</strain>
    </source>
</reference>
<evidence type="ECO:0000256" key="4">
    <source>
        <dbReference type="ARBA" id="ARBA00022989"/>
    </source>
</evidence>